<evidence type="ECO:0000313" key="2">
    <source>
        <dbReference type="Proteomes" id="UP000823862"/>
    </source>
</evidence>
<name>A0A9D2HWD4_9BACE</name>
<organism evidence="1 2">
    <name type="scientific">Candidatus Bacteroides avicola</name>
    <dbReference type="NCBI Taxonomy" id="2838468"/>
    <lineage>
        <taxon>Bacteria</taxon>
        <taxon>Pseudomonadati</taxon>
        <taxon>Bacteroidota</taxon>
        <taxon>Bacteroidia</taxon>
        <taxon>Bacteroidales</taxon>
        <taxon>Bacteroidaceae</taxon>
        <taxon>Bacteroides</taxon>
    </lineage>
</organism>
<dbReference type="AlphaFoldDB" id="A0A9D2HWD4"/>
<sequence length="85" mass="9531">MIDLLKNTSPIQLHVSIQKSIKLRFIRVNLNLSNVNLNLNNVTWHFVKPCATTPKEGTASYKEELRKISFTPSPATNALISGKLL</sequence>
<dbReference type="EMBL" id="DWZI01000022">
    <property type="protein sequence ID" value="HJA85343.1"/>
    <property type="molecule type" value="Genomic_DNA"/>
</dbReference>
<accession>A0A9D2HWD4</accession>
<proteinExistence type="predicted"/>
<reference evidence="1" key="2">
    <citation type="submission" date="2021-04" db="EMBL/GenBank/DDBJ databases">
        <authorList>
            <person name="Gilroy R."/>
        </authorList>
    </citation>
    <scope>NUCLEOTIDE SEQUENCE</scope>
    <source>
        <strain evidence="1">ChiHjej12B11-9795</strain>
    </source>
</reference>
<evidence type="ECO:0000313" key="1">
    <source>
        <dbReference type="EMBL" id="HJA85343.1"/>
    </source>
</evidence>
<reference evidence="1" key="1">
    <citation type="journal article" date="2021" name="PeerJ">
        <title>Extensive microbial diversity within the chicken gut microbiome revealed by metagenomics and culture.</title>
        <authorList>
            <person name="Gilroy R."/>
            <person name="Ravi A."/>
            <person name="Getino M."/>
            <person name="Pursley I."/>
            <person name="Horton D.L."/>
            <person name="Alikhan N.F."/>
            <person name="Baker D."/>
            <person name="Gharbi K."/>
            <person name="Hall N."/>
            <person name="Watson M."/>
            <person name="Adriaenssens E.M."/>
            <person name="Foster-Nyarko E."/>
            <person name="Jarju S."/>
            <person name="Secka A."/>
            <person name="Antonio M."/>
            <person name="Oren A."/>
            <person name="Chaudhuri R.R."/>
            <person name="La Ragione R."/>
            <person name="Hildebrand F."/>
            <person name="Pallen M.J."/>
        </authorList>
    </citation>
    <scope>NUCLEOTIDE SEQUENCE</scope>
    <source>
        <strain evidence="1">ChiHjej12B11-9795</strain>
    </source>
</reference>
<protein>
    <submittedName>
        <fullName evidence="1">Uncharacterized protein</fullName>
    </submittedName>
</protein>
<dbReference type="Proteomes" id="UP000823862">
    <property type="component" value="Unassembled WGS sequence"/>
</dbReference>
<gene>
    <name evidence="1" type="ORF">H9950_03970</name>
</gene>
<comment type="caution">
    <text evidence="1">The sequence shown here is derived from an EMBL/GenBank/DDBJ whole genome shotgun (WGS) entry which is preliminary data.</text>
</comment>